<keyword evidence="1" id="KW-1133">Transmembrane helix</keyword>
<dbReference type="Proteomes" id="UP001377804">
    <property type="component" value="Unassembled WGS sequence"/>
</dbReference>
<evidence type="ECO:0000313" key="3">
    <source>
        <dbReference type="Proteomes" id="UP001377804"/>
    </source>
</evidence>
<organism evidence="2 3">
    <name type="scientific">Holzapfeliella saturejae</name>
    <dbReference type="NCBI Taxonomy" id="3082953"/>
    <lineage>
        <taxon>Bacteria</taxon>
        <taxon>Bacillati</taxon>
        <taxon>Bacillota</taxon>
        <taxon>Bacilli</taxon>
        <taxon>Lactobacillales</taxon>
        <taxon>Lactobacillaceae</taxon>
        <taxon>Holzapfeliella</taxon>
    </lineage>
</organism>
<name>A0ABU8SHT4_9LACO</name>
<feature type="transmembrane region" description="Helical" evidence="1">
    <location>
        <begin position="20"/>
        <end position="43"/>
    </location>
</feature>
<accession>A0ABU8SHT4</accession>
<sequence length="185" mass="21575">MNPGFGYETQFQAQPNDGFSFISSVVPLFIFIIFIIFIGSIIYKVFYKGASTAYHQKASLKEQESRPYETDISFKVDQINRRKIGYPEYFSSFDNHCLLVKEQEGILHFNYDNSPQIQLTNVEFRPKYGYHTNGSNDNFGTSTPYEIPNDGILTFKSLDDNRRFMIKAELKESLYVRLKTEFLTF</sequence>
<dbReference type="EMBL" id="JAWMWG010000005">
    <property type="protein sequence ID" value="MEJ6348950.1"/>
    <property type="molecule type" value="Genomic_DNA"/>
</dbReference>
<gene>
    <name evidence="2" type="ORF">R4Y45_06925</name>
</gene>
<dbReference type="RefSeq" id="WP_339970454.1">
    <property type="nucleotide sequence ID" value="NZ_JAWMWG010000005.1"/>
</dbReference>
<comment type="caution">
    <text evidence="2">The sequence shown here is derived from an EMBL/GenBank/DDBJ whole genome shotgun (WGS) entry which is preliminary data.</text>
</comment>
<evidence type="ECO:0000313" key="2">
    <source>
        <dbReference type="EMBL" id="MEJ6348950.1"/>
    </source>
</evidence>
<keyword evidence="1" id="KW-0812">Transmembrane</keyword>
<protein>
    <submittedName>
        <fullName evidence="2">Uncharacterized protein</fullName>
    </submittedName>
</protein>
<evidence type="ECO:0000256" key="1">
    <source>
        <dbReference type="SAM" id="Phobius"/>
    </source>
</evidence>
<reference evidence="2 3" key="1">
    <citation type="submission" date="2023-10" db="EMBL/GenBank/DDBJ databases">
        <title>Holzapfeliella saturejae sp. nov. isolated from Satureja montana flowers.</title>
        <authorList>
            <person name="Alcantara C."/>
            <person name="Zuniga M."/>
            <person name="Landete J.M."/>
            <person name="Monedero V."/>
        </authorList>
    </citation>
    <scope>NUCLEOTIDE SEQUENCE [LARGE SCALE GENOMIC DNA]</scope>
    <source>
        <strain evidence="2 3">He02</strain>
    </source>
</reference>
<keyword evidence="3" id="KW-1185">Reference proteome</keyword>
<keyword evidence="1" id="KW-0472">Membrane</keyword>
<proteinExistence type="predicted"/>